<reference evidence="2 3" key="1">
    <citation type="submission" date="2019-08" db="EMBL/GenBank/DDBJ databases">
        <title>Bacillus genomes from the desert of Cuatro Cienegas, Coahuila.</title>
        <authorList>
            <person name="Olmedo-Alvarez G."/>
        </authorList>
    </citation>
    <scope>NUCLEOTIDE SEQUENCE [LARGE SCALE GENOMIC DNA]</scope>
    <source>
        <strain evidence="2 3">CH128b_4D</strain>
    </source>
</reference>
<keyword evidence="1" id="KW-0812">Transmembrane</keyword>
<evidence type="ECO:0000313" key="2">
    <source>
        <dbReference type="EMBL" id="TYS01331.1"/>
    </source>
</evidence>
<dbReference type="Proteomes" id="UP000325182">
    <property type="component" value="Unassembled WGS sequence"/>
</dbReference>
<organism evidence="2 3">
    <name type="scientific">Rossellomorea vietnamensis</name>
    <dbReference type="NCBI Taxonomy" id="218284"/>
    <lineage>
        <taxon>Bacteria</taxon>
        <taxon>Bacillati</taxon>
        <taxon>Bacillota</taxon>
        <taxon>Bacilli</taxon>
        <taxon>Bacillales</taxon>
        <taxon>Bacillaceae</taxon>
        <taxon>Rossellomorea</taxon>
    </lineage>
</organism>
<evidence type="ECO:0000313" key="3">
    <source>
        <dbReference type="Proteomes" id="UP000325182"/>
    </source>
</evidence>
<keyword evidence="1" id="KW-0472">Membrane</keyword>
<protein>
    <submittedName>
        <fullName evidence="2">Uncharacterized protein</fullName>
    </submittedName>
</protein>
<feature type="transmembrane region" description="Helical" evidence="1">
    <location>
        <begin position="16"/>
        <end position="33"/>
    </location>
</feature>
<sequence>MREELYSRLNSWREKYASFVIALVCLYSAYVSWGGNWVLTGVLAAGVIVCGSIGIYDIKRSRQQSS</sequence>
<dbReference type="AlphaFoldDB" id="A0A5D4MK06"/>
<comment type="caution">
    <text evidence="2">The sequence shown here is derived from an EMBL/GenBank/DDBJ whole genome shotgun (WGS) entry which is preliminary data.</text>
</comment>
<keyword evidence="1" id="KW-1133">Transmembrane helix</keyword>
<evidence type="ECO:0000256" key="1">
    <source>
        <dbReference type="SAM" id="Phobius"/>
    </source>
</evidence>
<proteinExistence type="predicted"/>
<name>A0A5D4MK06_9BACI</name>
<feature type="transmembrane region" description="Helical" evidence="1">
    <location>
        <begin position="39"/>
        <end position="58"/>
    </location>
</feature>
<gene>
    <name evidence="2" type="ORF">FZC84_01335</name>
</gene>
<accession>A0A5D4MK06</accession>
<dbReference type="EMBL" id="VTEG01000001">
    <property type="protein sequence ID" value="TYS01331.1"/>
    <property type="molecule type" value="Genomic_DNA"/>
</dbReference>